<keyword evidence="5 9" id="KW-0812">Transmembrane</keyword>
<dbReference type="EMBL" id="JMQM01000001">
    <property type="protein sequence ID" value="KFB10145.1"/>
    <property type="molecule type" value="Genomic_DNA"/>
</dbReference>
<dbReference type="InterPro" id="IPR021147">
    <property type="entry name" value="DUF697"/>
</dbReference>
<feature type="transmembrane region" description="Helical" evidence="9">
    <location>
        <begin position="101"/>
        <end position="122"/>
    </location>
</feature>
<keyword evidence="6 9" id="KW-1133">Transmembrane helix</keyword>
<evidence type="ECO:0000256" key="8">
    <source>
        <dbReference type="SAM" id="MobiDB-lite"/>
    </source>
</evidence>
<proteinExistence type="inferred from homology"/>
<evidence type="ECO:0000256" key="1">
    <source>
        <dbReference type="ARBA" id="ARBA00004429"/>
    </source>
</evidence>
<organism evidence="10 11">
    <name type="scientific">Nitratireductor basaltis</name>
    <dbReference type="NCBI Taxonomy" id="472175"/>
    <lineage>
        <taxon>Bacteria</taxon>
        <taxon>Pseudomonadati</taxon>
        <taxon>Pseudomonadota</taxon>
        <taxon>Alphaproteobacteria</taxon>
        <taxon>Hyphomicrobiales</taxon>
        <taxon>Phyllobacteriaceae</taxon>
        <taxon>Nitratireductor</taxon>
    </lineage>
</organism>
<dbReference type="PATRIC" id="fig|472175.3.peg.1182"/>
<evidence type="ECO:0000313" key="10">
    <source>
        <dbReference type="EMBL" id="KFB10145.1"/>
    </source>
</evidence>
<evidence type="ECO:0000256" key="3">
    <source>
        <dbReference type="ARBA" id="ARBA00022475"/>
    </source>
</evidence>
<dbReference type="OrthoDB" id="9816060at2"/>
<comment type="subcellular location">
    <subcellularLocation>
        <location evidence="1">Cell inner membrane</location>
        <topology evidence="1">Multi-pass membrane protein</topology>
    </subcellularLocation>
</comment>
<feature type="compositionally biased region" description="Basic and acidic residues" evidence="8">
    <location>
        <begin position="1"/>
        <end position="29"/>
    </location>
</feature>
<keyword evidence="7 9" id="KW-0472">Membrane</keyword>
<dbReference type="GO" id="GO:0005886">
    <property type="term" value="C:plasma membrane"/>
    <property type="evidence" value="ECO:0007669"/>
    <property type="project" value="UniProtKB-SubCell"/>
</dbReference>
<evidence type="ECO:0000256" key="9">
    <source>
        <dbReference type="SAM" id="Phobius"/>
    </source>
</evidence>
<dbReference type="Pfam" id="PF05128">
    <property type="entry name" value="DUF697"/>
    <property type="match status" value="1"/>
</dbReference>
<comment type="similarity">
    <text evidence="2">Belongs to the UPF0283 family.</text>
</comment>
<keyword evidence="3" id="KW-1003">Cell membrane</keyword>
<dbReference type="PANTHER" id="PTHR39342:SF1">
    <property type="entry name" value="UPF0283 MEMBRANE PROTEIN YCJF"/>
    <property type="match status" value="1"/>
</dbReference>
<gene>
    <name evidence="10" type="ORF">EL18_01175</name>
</gene>
<evidence type="ECO:0000256" key="6">
    <source>
        <dbReference type="ARBA" id="ARBA00022989"/>
    </source>
</evidence>
<evidence type="ECO:0000256" key="5">
    <source>
        <dbReference type="ARBA" id="ARBA00022692"/>
    </source>
</evidence>
<dbReference type="InterPro" id="IPR006507">
    <property type="entry name" value="UPF0283"/>
</dbReference>
<name>A0A084UB09_9HYPH</name>
<evidence type="ECO:0000256" key="2">
    <source>
        <dbReference type="ARBA" id="ARBA00008255"/>
    </source>
</evidence>
<evidence type="ECO:0000313" key="11">
    <source>
        <dbReference type="Proteomes" id="UP000053675"/>
    </source>
</evidence>
<sequence>MSEPRRPKAFRVEPEEKTDPKAASREARKPQAVTANIVITPEDEDRFDGLEPREQPAPAVSPRKRLRLGAVLLWALGLLVSLGIGLWIDGLVRDLFARSDWLGWGALGLAVTAGLAFLGLIAREVAGLWRINSVERLRQRARKAHETADPKDARHITKELVQLYADMPQTASGRQRLSELEDDVIDGDQMLDLAEKALMAPLDAQAQKLILDAAKRVSVVTAVSPRAIMDVAYVLFEAARLIRRLSELYAGRPGFFGFMHLIRSVVAHLAVTGSMAMGESLMQQVVGHGIAARLSTRLGEGMINGMMTARIGLAAMAAVRPLPFHALKRPGMSAFLKALTSYSQAQSEGSAAVKR</sequence>
<feature type="region of interest" description="Disordered" evidence="8">
    <location>
        <begin position="1"/>
        <end position="30"/>
    </location>
</feature>
<feature type="transmembrane region" description="Helical" evidence="9">
    <location>
        <begin position="71"/>
        <end position="89"/>
    </location>
</feature>
<dbReference type="RefSeq" id="WP_036480725.1">
    <property type="nucleotide sequence ID" value="NZ_JMQM01000001.1"/>
</dbReference>
<reference evidence="10 11" key="1">
    <citation type="submission" date="2014-05" db="EMBL/GenBank/DDBJ databases">
        <title>Draft Genome Sequence of Nitratireductor basaltis Strain UMTGB225, A Marine Bacterium Isolated from Green Barrel Tunicate.</title>
        <authorList>
            <person name="Gan H.Y."/>
        </authorList>
    </citation>
    <scope>NUCLEOTIDE SEQUENCE [LARGE SCALE GENOMIC DNA]</scope>
    <source>
        <strain evidence="10 11">UMTGB225</strain>
    </source>
</reference>
<dbReference type="STRING" id="472175.EL18_01175"/>
<dbReference type="eggNOG" id="COG3768">
    <property type="taxonomic scope" value="Bacteria"/>
</dbReference>
<accession>A0A084UB09</accession>
<keyword evidence="11" id="KW-1185">Reference proteome</keyword>
<keyword evidence="4" id="KW-0997">Cell inner membrane</keyword>
<dbReference type="Proteomes" id="UP000053675">
    <property type="component" value="Unassembled WGS sequence"/>
</dbReference>
<evidence type="ECO:0000256" key="4">
    <source>
        <dbReference type="ARBA" id="ARBA00022519"/>
    </source>
</evidence>
<comment type="caution">
    <text evidence="10">The sequence shown here is derived from an EMBL/GenBank/DDBJ whole genome shotgun (WGS) entry which is preliminary data.</text>
</comment>
<dbReference type="NCBIfam" id="TIGR01620">
    <property type="entry name" value="hyp_HI0043"/>
    <property type="match status" value="1"/>
</dbReference>
<dbReference type="PANTHER" id="PTHR39342">
    <property type="entry name" value="UPF0283 MEMBRANE PROTEIN YCJF"/>
    <property type="match status" value="1"/>
</dbReference>
<evidence type="ECO:0000256" key="7">
    <source>
        <dbReference type="ARBA" id="ARBA00023136"/>
    </source>
</evidence>
<protein>
    <submittedName>
        <fullName evidence="10">Uncharacterized protein</fullName>
    </submittedName>
</protein>
<dbReference type="AlphaFoldDB" id="A0A084UB09"/>